<reference evidence="6 7" key="1">
    <citation type="journal article" date="2023" name="Elife">
        <title>Identification of key yeast species and microbe-microbe interactions impacting larval growth of Drosophila in the wild.</title>
        <authorList>
            <person name="Mure A."/>
            <person name="Sugiura Y."/>
            <person name="Maeda R."/>
            <person name="Honda K."/>
            <person name="Sakurai N."/>
            <person name="Takahashi Y."/>
            <person name="Watada M."/>
            <person name="Katoh T."/>
            <person name="Gotoh A."/>
            <person name="Gotoh Y."/>
            <person name="Taniguchi I."/>
            <person name="Nakamura K."/>
            <person name="Hayashi T."/>
            <person name="Katayama T."/>
            <person name="Uemura T."/>
            <person name="Hattori Y."/>
        </authorList>
    </citation>
    <scope>NUCLEOTIDE SEQUENCE [LARGE SCALE GENOMIC DNA]</scope>
    <source>
        <strain evidence="6 7">SC-9</strain>
    </source>
</reference>
<keyword evidence="7" id="KW-1185">Reference proteome</keyword>
<evidence type="ECO:0000313" key="6">
    <source>
        <dbReference type="EMBL" id="GMM36780.1"/>
    </source>
</evidence>
<name>A0AAV5QQG3_9ASCO</name>
<protein>
    <recommendedName>
        <fullName evidence="2">Mitochondrial fission process protein 1</fullName>
    </recommendedName>
    <alternativeName>
        <fullName evidence="3">Mitochondrial 18 kDa protein</fullName>
    </alternativeName>
</protein>
<dbReference type="EMBL" id="BTFZ01000011">
    <property type="protein sequence ID" value="GMM36780.1"/>
    <property type="molecule type" value="Genomic_DNA"/>
</dbReference>
<dbReference type="GO" id="GO:0000266">
    <property type="term" value="P:mitochondrial fission"/>
    <property type="evidence" value="ECO:0007669"/>
    <property type="project" value="TreeGrafter"/>
</dbReference>
<evidence type="ECO:0000313" key="7">
    <source>
        <dbReference type="Proteomes" id="UP001360560"/>
    </source>
</evidence>
<dbReference type="GO" id="GO:0005739">
    <property type="term" value="C:mitochondrion"/>
    <property type="evidence" value="ECO:0007669"/>
    <property type="project" value="TreeGrafter"/>
</dbReference>
<evidence type="ECO:0000256" key="3">
    <source>
        <dbReference type="ARBA" id="ARBA00029631"/>
    </source>
</evidence>
<feature type="region of interest" description="Disordered" evidence="4">
    <location>
        <begin position="1"/>
        <end position="22"/>
    </location>
</feature>
<dbReference type="GeneID" id="90074755"/>
<feature type="compositionally biased region" description="Low complexity" evidence="4">
    <location>
        <begin position="1"/>
        <end position="13"/>
    </location>
</feature>
<feature type="transmembrane region" description="Helical" evidence="5">
    <location>
        <begin position="175"/>
        <end position="193"/>
    </location>
</feature>
<keyword evidence="5" id="KW-0472">Membrane</keyword>
<evidence type="ECO:0000256" key="2">
    <source>
        <dbReference type="ARBA" id="ARBA00017835"/>
    </source>
</evidence>
<accession>A0AAV5QQG3</accession>
<gene>
    <name evidence="6" type="ORF">DASC09_041050</name>
</gene>
<organism evidence="6 7">
    <name type="scientific">Saccharomycopsis crataegensis</name>
    <dbReference type="NCBI Taxonomy" id="43959"/>
    <lineage>
        <taxon>Eukaryota</taxon>
        <taxon>Fungi</taxon>
        <taxon>Dikarya</taxon>
        <taxon>Ascomycota</taxon>
        <taxon>Saccharomycotina</taxon>
        <taxon>Saccharomycetes</taxon>
        <taxon>Saccharomycopsidaceae</taxon>
        <taxon>Saccharomycopsis</taxon>
    </lineage>
</organism>
<dbReference type="Proteomes" id="UP001360560">
    <property type="component" value="Unassembled WGS sequence"/>
</dbReference>
<keyword evidence="5" id="KW-0812">Transmembrane</keyword>
<dbReference type="AlphaFoldDB" id="A0AAV5QQG3"/>
<sequence>MTNPQDSSSSSIEDISHREGTDTTDTSLRYAAYTNRLRTILMASHRYIAYTSDIGESFRPVAHPYLVSFGYGISWAYILGDVGYEGWKAKMRKEGRYSPGMYPWSNNIPAKESLVAQSRADPSLPDWKEVALERGIFQSVASMGLPAFTIHSSVKYSAKYVFNARNFPKMARMRTFGPVAVGLAVVPVLPYLFDKPVEHAVGVLFAKTKETFGSKKLD</sequence>
<dbReference type="PANTHER" id="PTHR11001:SF2">
    <property type="entry name" value="MITOCHONDRIAL FISSION PROCESS PROTEIN 1"/>
    <property type="match status" value="1"/>
</dbReference>
<comment type="caution">
    <text evidence="6">The sequence shown here is derived from an EMBL/GenBank/DDBJ whole genome shotgun (WGS) entry which is preliminary data.</text>
</comment>
<dbReference type="RefSeq" id="XP_064853776.1">
    <property type="nucleotide sequence ID" value="XM_064997704.1"/>
</dbReference>
<proteinExistence type="inferred from homology"/>
<dbReference type="InterPro" id="IPR019560">
    <property type="entry name" value="Mitochondrial_18_kDa_protein"/>
</dbReference>
<keyword evidence="5" id="KW-1133">Transmembrane helix</keyword>
<comment type="similarity">
    <text evidence="1">Belongs to the MTFP1 family.</text>
</comment>
<dbReference type="Pfam" id="PF10558">
    <property type="entry name" value="MTP18"/>
    <property type="match status" value="1"/>
</dbReference>
<evidence type="ECO:0000256" key="4">
    <source>
        <dbReference type="SAM" id="MobiDB-lite"/>
    </source>
</evidence>
<evidence type="ECO:0000256" key="1">
    <source>
        <dbReference type="ARBA" id="ARBA00009224"/>
    </source>
</evidence>
<feature type="transmembrane region" description="Helical" evidence="5">
    <location>
        <begin position="65"/>
        <end position="84"/>
    </location>
</feature>
<evidence type="ECO:0000256" key="5">
    <source>
        <dbReference type="SAM" id="Phobius"/>
    </source>
</evidence>
<dbReference type="PANTHER" id="PTHR11001">
    <property type="entry name" value="MITOCHONDRIAL FISSION PROCESS PROTEIN 1"/>
    <property type="match status" value="1"/>
</dbReference>